<dbReference type="AlphaFoldDB" id="A0A916XK50"/>
<comment type="caution">
    <text evidence="1">The sequence shown here is derived from an EMBL/GenBank/DDBJ whole genome shotgun (WGS) entry which is preliminary data.</text>
</comment>
<sequence length="172" mass="18140">MSESINSPAADAAGSVKTPRALSLWNRLNGNVLGRTLFSAGVWIKAPYFVTVVPIVKSAVPGKVVMSAPKWPGVHNHIGTFHAIAACNLAEAAMGVLMEVTVPPTHQWIPKGMQVSYLRKAPTGLTAVAEIEVPDFAALSAGADVVVPVSLRDKAGNEVVHAEITTWVRARA</sequence>
<dbReference type="SUPFAM" id="SSF54637">
    <property type="entry name" value="Thioesterase/thiol ester dehydrase-isomerase"/>
    <property type="match status" value="1"/>
</dbReference>
<organism evidence="1 2">
    <name type="scientific">Hoyosella rhizosphaerae</name>
    <dbReference type="NCBI Taxonomy" id="1755582"/>
    <lineage>
        <taxon>Bacteria</taxon>
        <taxon>Bacillati</taxon>
        <taxon>Actinomycetota</taxon>
        <taxon>Actinomycetes</taxon>
        <taxon>Mycobacteriales</taxon>
        <taxon>Hoyosellaceae</taxon>
        <taxon>Hoyosella</taxon>
    </lineage>
</organism>
<reference evidence="1" key="1">
    <citation type="journal article" date="2014" name="Int. J. Syst. Evol. Microbiol.">
        <title>Complete genome sequence of Corynebacterium casei LMG S-19264T (=DSM 44701T), isolated from a smear-ripened cheese.</title>
        <authorList>
            <consortium name="US DOE Joint Genome Institute (JGI-PGF)"/>
            <person name="Walter F."/>
            <person name="Albersmeier A."/>
            <person name="Kalinowski J."/>
            <person name="Ruckert C."/>
        </authorList>
    </citation>
    <scope>NUCLEOTIDE SEQUENCE</scope>
    <source>
        <strain evidence="1">CGMCC 1.15478</strain>
    </source>
</reference>
<dbReference type="EMBL" id="BMJH01000006">
    <property type="protein sequence ID" value="GGC77265.1"/>
    <property type="molecule type" value="Genomic_DNA"/>
</dbReference>
<dbReference type="Proteomes" id="UP000641514">
    <property type="component" value="Unassembled WGS sequence"/>
</dbReference>
<dbReference type="Pfam" id="PF14539">
    <property type="entry name" value="DUF4442"/>
    <property type="match status" value="1"/>
</dbReference>
<evidence type="ECO:0000313" key="1">
    <source>
        <dbReference type="EMBL" id="GGC77265.1"/>
    </source>
</evidence>
<dbReference type="InterPro" id="IPR027961">
    <property type="entry name" value="DUF4442"/>
</dbReference>
<evidence type="ECO:0000313" key="2">
    <source>
        <dbReference type="Proteomes" id="UP000641514"/>
    </source>
</evidence>
<dbReference type="InterPro" id="IPR029069">
    <property type="entry name" value="HotDog_dom_sf"/>
</dbReference>
<protein>
    <recommendedName>
        <fullName evidence="3">DUF4442 domain-containing protein</fullName>
    </recommendedName>
</protein>
<evidence type="ECO:0008006" key="3">
    <source>
        <dbReference type="Google" id="ProtNLM"/>
    </source>
</evidence>
<accession>A0A916XK50</accession>
<reference evidence="1" key="2">
    <citation type="submission" date="2020-09" db="EMBL/GenBank/DDBJ databases">
        <authorList>
            <person name="Sun Q."/>
            <person name="Zhou Y."/>
        </authorList>
    </citation>
    <scope>NUCLEOTIDE SEQUENCE</scope>
    <source>
        <strain evidence="1">CGMCC 1.15478</strain>
    </source>
</reference>
<keyword evidence="2" id="KW-1185">Reference proteome</keyword>
<dbReference type="Gene3D" id="3.10.129.10">
    <property type="entry name" value="Hotdog Thioesterase"/>
    <property type="match status" value="1"/>
</dbReference>
<proteinExistence type="predicted"/>
<dbReference type="CDD" id="cd03443">
    <property type="entry name" value="PaaI_thioesterase"/>
    <property type="match status" value="1"/>
</dbReference>
<name>A0A916XK50_9ACTN</name>
<gene>
    <name evidence="1" type="ORF">GCM10011410_33240</name>
</gene>
<dbReference type="RefSeq" id="WP_188677945.1">
    <property type="nucleotide sequence ID" value="NZ_BMJH01000006.1"/>
</dbReference>